<name>A0ABW5J1Z0_9BACT</name>
<proteinExistence type="predicted"/>
<organism evidence="2 3">
    <name type="scientific">Emticicia soli</name>
    <dbReference type="NCBI Taxonomy" id="2027878"/>
    <lineage>
        <taxon>Bacteria</taxon>
        <taxon>Pseudomonadati</taxon>
        <taxon>Bacteroidota</taxon>
        <taxon>Cytophagia</taxon>
        <taxon>Cytophagales</taxon>
        <taxon>Leadbetterellaceae</taxon>
        <taxon>Emticicia</taxon>
    </lineage>
</organism>
<sequence>MLLFWIFWGIDATVALVALYFFFIGLADGSVSSVNITIWAALLAVLAALLIGTLYLKSGGNLTLAKILTGALAIPALLAALAIIFMVASGTKWN</sequence>
<evidence type="ECO:0000313" key="2">
    <source>
        <dbReference type="EMBL" id="MFD2520004.1"/>
    </source>
</evidence>
<keyword evidence="1" id="KW-1133">Transmembrane helix</keyword>
<feature type="transmembrane region" description="Helical" evidence="1">
    <location>
        <begin position="36"/>
        <end position="55"/>
    </location>
</feature>
<feature type="transmembrane region" description="Helical" evidence="1">
    <location>
        <begin position="6"/>
        <end position="24"/>
    </location>
</feature>
<feature type="transmembrane region" description="Helical" evidence="1">
    <location>
        <begin position="67"/>
        <end position="88"/>
    </location>
</feature>
<keyword evidence="1" id="KW-0472">Membrane</keyword>
<evidence type="ECO:0000256" key="1">
    <source>
        <dbReference type="SAM" id="Phobius"/>
    </source>
</evidence>
<dbReference type="RefSeq" id="WP_340235413.1">
    <property type="nucleotide sequence ID" value="NZ_JBBEWC010000004.1"/>
</dbReference>
<accession>A0ABW5J1Z0</accession>
<gene>
    <name evidence="2" type="ORF">ACFSR2_03850</name>
</gene>
<evidence type="ECO:0000313" key="3">
    <source>
        <dbReference type="Proteomes" id="UP001597510"/>
    </source>
</evidence>
<dbReference type="EMBL" id="JBHULC010000004">
    <property type="protein sequence ID" value="MFD2520004.1"/>
    <property type="molecule type" value="Genomic_DNA"/>
</dbReference>
<keyword evidence="3" id="KW-1185">Reference proteome</keyword>
<dbReference type="Proteomes" id="UP001597510">
    <property type="component" value="Unassembled WGS sequence"/>
</dbReference>
<protein>
    <submittedName>
        <fullName evidence="2">Osmoprotectant transporter permease</fullName>
    </submittedName>
</protein>
<reference evidence="3" key="1">
    <citation type="journal article" date="2019" name="Int. J. Syst. Evol. Microbiol.">
        <title>The Global Catalogue of Microorganisms (GCM) 10K type strain sequencing project: providing services to taxonomists for standard genome sequencing and annotation.</title>
        <authorList>
            <consortium name="The Broad Institute Genomics Platform"/>
            <consortium name="The Broad Institute Genome Sequencing Center for Infectious Disease"/>
            <person name="Wu L."/>
            <person name="Ma J."/>
        </authorList>
    </citation>
    <scope>NUCLEOTIDE SEQUENCE [LARGE SCALE GENOMIC DNA]</scope>
    <source>
        <strain evidence="3">KCTC 52344</strain>
    </source>
</reference>
<comment type="caution">
    <text evidence="2">The sequence shown here is derived from an EMBL/GenBank/DDBJ whole genome shotgun (WGS) entry which is preliminary data.</text>
</comment>
<keyword evidence="1" id="KW-0812">Transmembrane</keyword>